<feature type="transmembrane region" description="Helical" evidence="2">
    <location>
        <begin position="146"/>
        <end position="170"/>
    </location>
</feature>
<sequence length="235" mass="26591">MFDCLNNYLPQKATTNLRHYCFCNRIHVKTGLLAIICMVAAIEFLEMVVFIVDKLPITSPWQIFFEILEAVCFLGLVTAYKTQRSIFMWPFMVSQFLAVMATVLIAIICLLTFVLPRSAYRGMFTNPGIEDEEGNGDVRVRALVSFLFYCLAGILEGWALTITLACHRYFDEVNEARERRMRRNRNFDPRGQGPSSGGHVIAPDSFDNPNYTLPVSDGEEGSGPFQQQRGKPAIV</sequence>
<evidence type="ECO:0000256" key="1">
    <source>
        <dbReference type="SAM" id="MobiDB-lite"/>
    </source>
</evidence>
<evidence type="ECO:0000313" key="3">
    <source>
        <dbReference type="EMBL" id="KHN72169.1"/>
    </source>
</evidence>
<accession>A0A0B2USF8</accession>
<protein>
    <submittedName>
        <fullName evidence="3">Uncharacterized protein</fullName>
    </submittedName>
</protein>
<name>A0A0B2USF8_TOXCA</name>
<feature type="transmembrane region" description="Helical" evidence="2">
    <location>
        <begin position="92"/>
        <end position="115"/>
    </location>
</feature>
<keyword evidence="4" id="KW-1185">Reference proteome</keyword>
<dbReference type="AlphaFoldDB" id="A0A0B2USF8"/>
<reference evidence="3 4" key="1">
    <citation type="submission" date="2014-11" db="EMBL/GenBank/DDBJ databases">
        <title>Genetic blueprint of the zoonotic pathogen Toxocara canis.</title>
        <authorList>
            <person name="Zhu X.-Q."/>
            <person name="Korhonen P.K."/>
            <person name="Cai H."/>
            <person name="Young N.D."/>
            <person name="Nejsum P."/>
            <person name="von Samson-Himmelstjerna G."/>
            <person name="Boag P.R."/>
            <person name="Tan P."/>
            <person name="Li Q."/>
            <person name="Min J."/>
            <person name="Yang Y."/>
            <person name="Wang X."/>
            <person name="Fang X."/>
            <person name="Hall R.S."/>
            <person name="Hofmann A."/>
            <person name="Sternberg P.W."/>
            <person name="Jex A.R."/>
            <person name="Gasser R.B."/>
        </authorList>
    </citation>
    <scope>NUCLEOTIDE SEQUENCE [LARGE SCALE GENOMIC DNA]</scope>
    <source>
        <strain evidence="3">PN_DK_2014</strain>
    </source>
</reference>
<evidence type="ECO:0000313" key="4">
    <source>
        <dbReference type="Proteomes" id="UP000031036"/>
    </source>
</evidence>
<keyword evidence="2" id="KW-0812">Transmembrane</keyword>
<dbReference type="EMBL" id="JPKZ01003287">
    <property type="protein sequence ID" value="KHN72169.1"/>
    <property type="molecule type" value="Genomic_DNA"/>
</dbReference>
<proteinExistence type="predicted"/>
<organism evidence="3 4">
    <name type="scientific">Toxocara canis</name>
    <name type="common">Canine roundworm</name>
    <dbReference type="NCBI Taxonomy" id="6265"/>
    <lineage>
        <taxon>Eukaryota</taxon>
        <taxon>Metazoa</taxon>
        <taxon>Ecdysozoa</taxon>
        <taxon>Nematoda</taxon>
        <taxon>Chromadorea</taxon>
        <taxon>Rhabditida</taxon>
        <taxon>Spirurina</taxon>
        <taxon>Ascaridomorpha</taxon>
        <taxon>Ascaridoidea</taxon>
        <taxon>Toxocaridae</taxon>
        <taxon>Toxocara</taxon>
    </lineage>
</organism>
<gene>
    <name evidence="3" type="ORF">Tcan_09408</name>
</gene>
<keyword evidence="2" id="KW-0472">Membrane</keyword>
<keyword evidence="2" id="KW-1133">Transmembrane helix</keyword>
<comment type="caution">
    <text evidence="3">The sequence shown here is derived from an EMBL/GenBank/DDBJ whole genome shotgun (WGS) entry which is preliminary data.</text>
</comment>
<dbReference type="STRING" id="6265.A0A0B2USF8"/>
<feature type="transmembrane region" description="Helical" evidence="2">
    <location>
        <begin position="32"/>
        <end position="51"/>
    </location>
</feature>
<dbReference type="Proteomes" id="UP000031036">
    <property type="component" value="Unassembled WGS sequence"/>
</dbReference>
<feature type="transmembrane region" description="Helical" evidence="2">
    <location>
        <begin position="63"/>
        <end position="80"/>
    </location>
</feature>
<evidence type="ECO:0000256" key="2">
    <source>
        <dbReference type="SAM" id="Phobius"/>
    </source>
</evidence>
<feature type="region of interest" description="Disordered" evidence="1">
    <location>
        <begin position="184"/>
        <end position="235"/>
    </location>
</feature>